<evidence type="ECO:0008006" key="4">
    <source>
        <dbReference type="Google" id="ProtNLM"/>
    </source>
</evidence>
<dbReference type="RefSeq" id="WP_281748983.1">
    <property type="nucleotide sequence ID" value="NZ_AP026933.1"/>
</dbReference>
<keyword evidence="1" id="KW-0812">Transmembrane</keyword>
<sequence>MENELIKYWTKKRFFYVSILWLIVQIIFIIIGSILINTTSEKIINILLIVDINSLILLILFAFSINHYTYETVYQIKVKGSTFQTKFYRYLIILFSFGWLIFFILNALFMLVETAVFKSKLDYFNTLNDHWWILLIVTIFNVLIISIHRQLMHYTLTNLQLPWSKYINNKK</sequence>
<feature type="transmembrane region" description="Helical" evidence="1">
    <location>
        <begin position="43"/>
        <end position="66"/>
    </location>
</feature>
<organism evidence="2 3">
    <name type="scientific">Spiroplasma ixodetis</name>
    <dbReference type="NCBI Taxonomy" id="2141"/>
    <lineage>
        <taxon>Bacteria</taxon>
        <taxon>Bacillati</taxon>
        <taxon>Mycoplasmatota</taxon>
        <taxon>Mollicutes</taxon>
        <taxon>Entomoplasmatales</taxon>
        <taxon>Spiroplasmataceae</taxon>
        <taxon>Spiroplasma</taxon>
    </lineage>
</organism>
<feature type="transmembrane region" description="Helical" evidence="1">
    <location>
        <begin position="131"/>
        <end position="148"/>
    </location>
</feature>
<gene>
    <name evidence="2" type="ORF">SHM_03680</name>
</gene>
<evidence type="ECO:0000313" key="2">
    <source>
        <dbReference type="EMBL" id="BDT02722.1"/>
    </source>
</evidence>
<keyword evidence="1" id="KW-1133">Transmembrane helix</keyword>
<feature type="transmembrane region" description="Helical" evidence="1">
    <location>
        <begin position="14"/>
        <end position="37"/>
    </location>
</feature>
<dbReference type="Proteomes" id="UP001163387">
    <property type="component" value="Chromosome"/>
</dbReference>
<keyword evidence="3" id="KW-1185">Reference proteome</keyword>
<keyword evidence="1" id="KW-0472">Membrane</keyword>
<feature type="transmembrane region" description="Helical" evidence="1">
    <location>
        <begin position="87"/>
        <end position="111"/>
    </location>
</feature>
<evidence type="ECO:0000256" key="1">
    <source>
        <dbReference type="SAM" id="Phobius"/>
    </source>
</evidence>
<evidence type="ECO:0000313" key="3">
    <source>
        <dbReference type="Proteomes" id="UP001163387"/>
    </source>
</evidence>
<reference evidence="2 3" key="1">
    <citation type="journal article" date="2022" name="Front. Microbiol.">
        <title>Male-killing mechanisms vary between Spiroplasma species.</title>
        <authorList>
            <person name="Arai H."/>
            <person name="Inoue M."/>
            <person name="Kageyama D."/>
        </authorList>
    </citation>
    <scope>NUCLEOTIDE SEQUENCE [LARGE SCALE GENOMIC DNA]</scope>
    <source>
        <strain evidence="3">sHm</strain>
    </source>
</reference>
<name>A0ABM8BS93_9MOLU</name>
<protein>
    <recommendedName>
        <fullName evidence="4">Transmembrane protein</fullName>
    </recommendedName>
</protein>
<dbReference type="EMBL" id="AP026933">
    <property type="protein sequence ID" value="BDT02722.1"/>
    <property type="molecule type" value="Genomic_DNA"/>
</dbReference>
<proteinExistence type="predicted"/>
<accession>A0ABM8BS93</accession>